<gene>
    <name evidence="2" type="ORF">OV079_08485</name>
</gene>
<feature type="region of interest" description="Disordered" evidence="1">
    <location>
        <begin position="54"/>
        <end position="77"/>
    </location>
</feature>
<reference evidence="2" key="1">
    <citation type="submission" date="2022-11" db="EMBL/GenBank/DDBJ databases">
        <title>Minimal conservation of predation-associated metabolite biosynthetic gene clusters underscores biosynthetic potential of Myxococcota including descriptions for ten novel species: Archangium lansinium sp. nov., Myxococcus landrumus sp. nov., Nannocystis bai.</title>
        <authorList>
            <person name="Ahearne A."/>
            <person name="Stevens C."/>
            <person name="Phillips K."/>
        </authorList>
    </citation>
    <scope>NUCLEOTIDE SEQUENCE</scope>
    <source>
        <strain evidence="2">Na p29</strain>
    </source>
</reference>
<protein>
    <submittedName>
        <fullName evidence="2">Uncharacterized protein</fullName>
    </submittedName>
</protein>
<proteinExistence type="predicted"/>
<sequence length="77" mass="8189">MERKNRTCSNATASVTPAYWVRMLKVRSSLRWAGSGVASAVPAAPNMKRSLTMTAKSAPSISPGERPKPVSLKVGAM</sequence>
<dbReference type="AlphaFoldDB" id="A0A9X3ELZ4"/>
<evidence type="ECO:0000256" key="1">
    <source>
        <dbReference type="SAM" id="MobiDB-lite"/>
    </source>
</evidence>
<dbReference type="EMBL" id="JAPNKE010000002">
    <property type="protein sequence ID" value="MCY1005604.1"/>
    <property type="molecule type" value="Genomic_DNA"/>
</dbReference>
<accession>A0A9X3ELZ4</accession>
<dbReference type="RefSeq" id="WP_267767330.1">
    <property type="nucleotide sequence ID" value="NZ_JAPNKE010000002.1"/>
</dbReference>
<keyword evidence="3" id="KW-1185">Reference proteome</keyword>
<dbReference type="Proteomes" id="UP001150924">
    <property type="component" value="Unassembled WGS sequence"/>
</dbReference>
<evidence type="ECO:0000313" key="3">
    <source>
        <dbReference type="Proteomes" id="UP001150924"/>
    </source>
</evidence>
<comment type="caution">
    <text evidence="2">The sequence shown here is derived from an EMBL/GenBank/DDBJ whole genome shotgun (WGS) entry which is preliminary data.</text>
</comment>
<name>A0A9X3ELZ4_9BACT</name>
<organism evidence="2 3">
    <name type="scientific">Nannocystis pusilla</name>
    <dbReference type="NCBI Taxonomy" id="889268"/>
    <lineage>
        <taxon>Bacteria</taxon>
        <taxon>Pseudomonadati</taxon>
        <taxon>Myxococcota</taxon>
        <taxon>Polyangia</taxon>
        <taxon>Nannocystales</taxon>
        <taxon>Nannocystaceae</taxon>
        <taxon>Nannocystis</taxon>
    </lineage>
</organism>
<evidence type="ECO:0000313" key="2">
    <source>
        <dbReference type="EMBL" id="MCY1005604.1"/>
    </source>
</evidence>